<dbReference type="Gene3D" id="3.40.50.300">
    <property type="entry name" value="P-loop containing nucleotide triphosphate hydrolases"/>
    <property type="match status" value="1"/>
</dbReference>
<protein>
    <submittedName>
        <fullName evidence="7">PAS domain S-box-containing protein</fullName>
    </submittedName>
</protein>
<dbReference type="Proteomes" id="UP000559117">
    <property type="component" value="Unassembled WGS sequence"/>
</dbReference>
<dbReference type="Gene3D" id="1.10.10.60">
    <property type="entry name" value="Homeodomain-like"/>
    <property type="match status" value="1"/>
</dbReference>
<dbReference type="Pfam" id="PF00989">
    <property type="entry name" value="PAS"/>
    <property type="match status" value="1"/>
</dbReference>
<dbReference type="InterPro" id="IPR002197">
    <property type="entry name" value="HTH_Fis"/>
</dbReference>
<dbReference type="GO" id="GO:0005524">
    <property type="term" value="F:ATP binding"/>
    <property type="evidence" value="ECO:0007669"/>
    <property type="project" value="UniProtKB-KW"/>
</dbReference>
<dbReference type="Gene3D" id="1.10.8.60">
    <property type="match status" value="1"/>
</dbReference>
<dbReference type="PROSITE" id="PS50045">
    <property type="entry name" value="SIGMA54_INTERACT_4"/>
    <property type="match status" value="1"/>
</dbReference>
<dbReference type="InterPro" id="IPR010524">
    <property type="entry name" value="Sig_transdc_resp-reg_PrpR_N"/>
</dbReference>
<dbReference type="CDD" id="cd00009">
    <property type="entry name" value="AAA"/>
    <property type="match status" value="1"/>
</dbReference>
<proteinExistence type="predicted"/>
<evidence type="ECO:0000256" key="2">
    <source>
        <dbReference type="ARBA" id="ARBA00022840"/>
    </source>
</evidence>
<gene>
    <name evidence="7" type="ORF">HNR32_002106</name>
</gene>
<sequence length="636" mass="71842">MEAQILFVAPFSDLADLAKRVIEEKFPDKKNLFQVVKGDLKEAESLVSAAVNNGIEVIVSRGGTASLIEKKFDIPIMYIQVTITDILQAILTYDKYPDHIAIAGFSNMVYGSEELEKILHIKFTEIILNDVNDAEYKIKEAVKNGIKLVVGDAISVKMAKKNDIDGIFIQSGRESVYRALETALLVASIRREEQRKSEQLRTVVNKSHDGIIAVNKNGIINVLNPVAEKIFHITHFDAQGHDLSILLPDLQKNLQKNDIIEIYDKKYTIKGNDIYVKEKIQGSIYTLQNISEVQKMEINIRKKLFTKGLIAKYKMDDIIGSSLPCTNMKRKAAKYSLTESTILITGDSGTGKEMLVQSIHNLSTRSNGPFVAVNCAALPENLLESELFGYVEGAFTGAKKGGRQGLFELAHSGTLFLDEIGEMPLPLQSRILRVLQEKEVMPLGGEKVIPVDVRIVAATNKNLLQMVKAGNFREDLYYRLNILRIHMPTLQERKTDIPLLIAKFLQDMKNINLRITGMSEDAQKYLMNYNWPGNIRQFVNMMERIMLLSTGPLIDLRDVQDAYADDLEKDIVVTSNEQESQIVNNVQKLSDVEESFLNKILAEENFNFTKAAKRLGIHRTTLWRKLKNINNCKRKH</sequence>
<evidence type="ECO:0000256" key="4">
    <source>
        <dbReference type="ARBA" id="ARBA00023163"/>
    </source>
</evidence>
<evidence type="ECO:0000313" key="8">
    <source>
        <dbReference type="Proteomes" id="UP000559117"/>
    </source>
</evidence>
<evidence type="ECO:0000259" key="6">
    <source>
        <dbReference type="PROSITE" id="PS50112"/>
    </source>
</evidence>
<evidence type="ECO:0000256" key="3">
    <source>
        <dbReference type="ARBA" id="ARBA00023015"/>
    </source>
</evidence>
<feature type="domain" description="Sigma-54 factor interaction" evidence="5">
    <location>
        <begin position="318"/>
        <end position="547"/>
    </location>
</feature>
<dbReference type="PANTHER" id="PTHR32071:SF57">
    <property type="entry name" value="C4-DICARBOXYLATE TRANSPORT TRANSCRIPTIONAL REGULATORY PROTEIN DCTD"/>
    <property type="match status" value="1"/>
</dbReference>
<reference evidence="7 8" key="1">
    <citation type="submission" date="2020-08" db="EMBL/GenBank/DDBJ databases">
        <title>Genomic Encyclopedia of Type Strains, Phase IV (KMG-IV): sequencing the most valuable type-strain genomes for metagenomic binning, comparative biology and taxonomic classification.</title>
        <authorList>
            <person name="Goeker M."/>
        </authorList>
    </citation>
    <scope>NUCLEOTIDE SEQUENCE [LARGE SCALE GENOMIC DNA]</scope>
    <source>
        <strain evidence="7 8">DSM 24661</strain>
    </source>
</reference>
<dbReference type="SMART" id="SM00091">
    <property type="entry name" value="PAS"/>
    <property type="match status" value="1"/>
</dbReference>
<dbReference type="InterPro" id="IPR002078">
    <property type="entry name" value="Sigma_54_int"/>
</dbReference>
<dbReference type="PROSITE" id="PS00675">
    <property type="entry name" value="SIGMA54_INTERACT_1"/>
    <property type="match status" value="1"/>
</dbReference>
<keyword evidence="1" id="KW-0547">Nucleotide-binding</keyword>
<dbReference type="Pfam" id="PF06506">
    <property type="entry name" value="PrpR_N"/>
    <property type="match status" value="1"/>
</dbReference>
<dbReference type="InterPro" id="IPR000014">
    <property type="entry name" value="PAS"/>
</dbReference>
<dbReference type="InterPro" id="IPR035965">
    <property type="entry name" value="PAS-like_dom_sf"/>
</dbReference>
<dbReference type="InterPro" id="IPR058031">
    <property type="entry name" value="AAA_lid_NorR"/>
</dbReference>
<organism evidence="7 8">
    <name type="scientific">Pectinatus brassicae</name>
    <dbReference type="NCBI Taxonomy" id="862415"/>
    <lineage>
        <taxon>Bacteria</taxon>
        <taxon>Bacillati</taxon>
        <taxon>Bacillota</taxon>
        <taxon>Negativicutes</taxon>
        <taxon>Selenomonadales</taxon>
        <taxon>Selenomonadaceae</taxon>
        <taxon>Pectinatus</taxon>
    </lineage>
</organism>
<dbReference type="InterPro" id="IPR027417">
    <property type="entry name" value="P-loop_NTPase"/>
</dbReference>
<dbReference type="InterPro" id="IPR009057">
    <property type="entry name" value="Homeodomain-like_sf"/>
</dbReference>
<evidence type="ECO:0000313" key="7">
    <source>
        <dbReference type="EMBL" id="MBB5336951.1"/>
    </source>
</evidence>
<dbReference type="Gene3D" id="3.40.50.2300">
    <property type="match status" value="1"/>
</dbReference>
<dbReference type="RefSeq" id="WP_183862358.1">
    <property type="nucleotide sequence ID" value="NZ_JACHFH010000029.1"/>
</dbReference>
<dbReference type="SUPFAM" id="SSF159800">
    <property type="entry name" value="PrpR receptor domain-like"/>
    <property type="match status" value="1"/>
</dbReference>
<dbReference type="Gene3D" id="3.40.50.10660">
    <property type="entry name" value="PrpR receptor domain-like"/>
    <property type="match status" value="1"/>
</dbReference>
<dbReference type="EMBL" id="JACHFH010000029">
    <property type="protein sequence ID" value="MBB5336951.1"/>
    <property type="molecule type" value="Genomic_DNA"/>
</dbReference>
<comment type="caution">
    <text evidence="7">The sequence shown here is derived from an EMBL/GenBank/DDBJ whole genome shotgun (WGS) entry which is preliminary data.</text>
</comment>
<dbReference type="Pfam" id="PF00158">
    <property type="entry name" value="Sigma54_activat"/>
    <property type="match status" value="1"/>
</dbReference>
<dbReference type="Pfam" id="PF25601">
    <property type="entry name" value="AAA_lid_14"/>
    <property type="match status" value="1"/>
</dbReference>
<dbReference type="SUPFAM" id="SSF46689">
    <property type="entry name" value="Homeodomain-like"/>
    <property type="match status" value="1"/>
</dbReference>
<dbReference type="FunFam" id="3.40.50.300:FF:000006">
    <property type="entry name" value="DNA-binding transcriptional regulator NtrC"/>
    <property type="match status" value="1"/>
</dbReference>
<dbReference type="SMART" id="SM00382">
    <property type="entry name" value="AAA"/>
    <property type="match status" value="1"/>
</dbReference>
<feature type="domain" description="PAS" evidence="6">
    <location>
        <begin position="196"/>
        <end position="266"/>
    </location>
</feature>
<dbReference type="GO" id="GO:0043565">
    <property type="term" value="F:sequence-specific DNA binding"/>
    <property type="evidence" value="ECO:0007669"/>
    <property type="project" value="InterPro"/>
</dbReference>
<keyword evidence="3" id="KW-0805">Transcription regulation</keyword>
<keyword evidence="2" id="KW-0067">ATP-binding</keyword>
<dbReference type="NCBIfam" id="TIGR00229">
    <property type="entry name" value="sensory_box"/>
    <property type="match status" value="1"/>
</dbReference>
<name>A0A840UGS8_9FIRM</name>
<keyword evidence="4" id="KW-0804">Transcription</keyword>
<dbReference type="Gene3D" id="3.30.450.20">
    <property type="entry name" value="PAS domain"/>
    <property type="match status" value="1"/>
</dbReference>
<dbReference type="Pfam" id="PF02954">
    <property type="entry name" value="HTH_8"/>
    <property type="match status" value="1"/>
</dbReference>
<dbReference type="AlphaFoldDB" id="A0A840UGS8"/>
<accession>A0A840UGS8</accession>
<evidence type="ECO:0000259" key="5">
    <source>
        <dbReference type="PROSITE" id="PS50045"/>
    </source>
</evidence>
<dbReference type="SUPFAM" id="SSF55785">
    <property type="entry name" value="PYP-like sensor domain (PAS domain)"/>
    <property type="match status" value="1"/>
</dbReference>
<dbReference type="GO" id="GO:0000156">
    <property type="term" value="F:phosphorelay response regulator activity"/>
    <property type="evidence" value="ECO:0007669"/>
    <property type="project" value="InterPro"/>
</dbReference>
<dbReference type="PANTHER" id="PTHR32071">
    <property type="entry name" value="TRANSCRIPTIONAL REGULATORY PROTEIN"/>
    <property type="match status" value="1"/>
</dbReference>
<dbReference type="InterPro" id="IPR025662">
    <property type="entry name" value="Sigma_54_int_dom_ATP-bd_1"/>
</dbReference>
<dbReference type="InterPro" id="IPR003593">
    <property type="entry name" value="AAA+_ATPase"/>
</dbReference>
<evidence type="ECO:0000256" key="1">
    <source>
        <dbReference type="ARBA" id="ARBA00022741"/>
    </source>
</evidence>
<dbReference type="CDD" id="cd00130">
    <property type="entry name" value="PAS"/>
    <property type="match status" value="1"/>
</dbReference>
<dbReference type="InterPro" id="IPR013767">
    <property type="entry name" value="PAS_fold"/>
</dbReference>
<keyword evidence="8" id="KW-1185">Reference proteome</keyword>
<dbReference type="GO" id="GO:0006355">
    <property type="term" value="P:regulation of DNA-templated transcription"/>
    <property type="evidence" value="ECO:0007669"/>
    <property type="project" value="InterPro"/>
</dbReference>
<dbReference type="SUPFAM" id="SSF52540">
    <property type="entry name" value="P-loop containing nucleoside triphosphate hydrolases"/>
    <property type="match status" value="1"/>
</dbReference>
<dbReference type="PROSITE" id="PS50112">
    <property type="entry name" value="PAS"/>
    <property type="match status" value="1"/>
</dbReference>